<organism evidence="3 4">
    <name type="scientific">Streptomyces montanisoli</name>
    <dbReference type="NCBI Taxonomy" id="2798581"/>
    <lineage>
        <taxon>Bacteria</taxon>
        <taxon>Bacillati</taxon>
        <taxon>Actinomycetota</taxon>
        <taxon>Actinomycetes</taxon>
        <taxon>Kitasatosporales</taxon>
        <taxon>Streptomycetaceae</taxon>
        <taxon>Streptomyces</taxon>
    </lineage>
</organism>
<feature type="transmembrane region" description="Helical" evidence="2">
    <location>
        <begin position="75"/>
        <end position="95"/>
    </location>
</feature>
<evidence type="ECO:0000256" key="2">
    <source>
        <dbReference type="SAM" id="Phobius"/>
    </source>
</evidence>
<feature type="transmembrane region" description="Helical" evidence="2">
    <location>
        <begin position="101"/>
        <end position="121"/>
    </location>
</feature>
<feature type="region of interest" description="Disordered" evidence="1">
    <location>
        <begin position="1"/>
        <end position="26"/>
    </location>
</feature>
<evidence type="ECO:0000313" key="4">
    <source>
        <dbReference type="Proteomes" id="UP000670475"/>
    </source>
</evidence>
<dbReference type="AlphaFoldDB" id="A0A940MBY4"/>
<keyword evidence="2" id="KW-0812">Transmembrane</keyword>
<sequence>MPSDGDEQHARQDDQRAAAPEGAPGAAPVAGVTRVVLRPIASSLPVGFFAFLAFVVPLELIAGVFAYLARDAGAATALTTLGAAWAGTAVVSLMQPPGTRSTALVVFLLVVAAFVLVLSAAALPGKSLLGVLLVLAAARYVLVAVYDITGSATVRSASGWLGVALGAFALYGGIALLLEEMTQRTVLPLGRHGRSRTSLEGGLEDQTATTHQEAGVRRQL</sequence>
<protein>
    <submittedName>
        <fullName evidence="3">Uncharacterized protein</fullName>
    </submittedName>
</protein>
<dbReference type="Proteomes" id="UP000670475">
    <property type="component" value="Unassembled WGS sequence"/>
</dbReference>
<feature type="transmembrane region" description="Helical" evidence="2">
    <location>
        <begin position="128"/>
        <end position="146"/>
    </location>
</feature>
<feature type="compositionally biased region" description="Low complexity" evidence="1">
    <location>
        <begin position="17"/>
        <end position="26"/>
    </location>
</feature>
<feature type="region of interest" description="Disordered" evidence="1">
    <location>
        <begin position="192"/>
        <end position="220"/>
    </location>
</feature>
<proteinExistence type="predicted"/>
<dbReference type="InterPro" id="IPR047623">
    <property type="entry name" value="SatP"/>
</dbReference>
<dbReference type="EMBL" id="JAGIQL010000011">
    <property type="protein sequence ID" value="MBP0456837.1"/>
    <property type="molecule type" value="Genomic_DNA"/>
</dbReference>
<reference evidence="3" key="1">
    <citation type="submission" date="2021-03" db="EMBL/GenBank/DDBJ databases">
        <title>Whole genome sequence of Streptomyces bomunensis MMS17-BM035.</title>
        <authorList>
            <person name="Lee J.H."/>
        </authorList>
    </citation>
    <scope>NUCLEOTIDE SEQUENCE</scope>
    <source>
        <strain evidence="3">MMS17-BM035</strain>
    </source>
</reference>
<comment type="caution">
    <text evidence="3">The sequence shown here is derived from an EMBL/GenBank/DDBJ whole genome shotgun (WGS) entry which is preliminary data.</text>
</comment>
<evidence type="ECO:0000256" key="1">
    <source>
        <dbReference type="SAM" id="MobiDB-lite"/>
    </source>
</evidence>
<keyword evidence="2" id="KW-1133">Transmembrane helix</keyword>
<dbReference type="PANTHER" id="PTHR30178">
    <property type="entry name" value="INNER MEMBRANE PROTEIN YAAH"/>
    <property type="match status" value="1"/>
</dbReference>
<evidence type="ECO:0000313" key="3">
    <source>
        <dbReference type="EMBL" id="MBP0456837.1"/>
    </source>
</evidence>
<feature type="transmembrane region" description="Helical" evidence="2">
    <location>
        <begin position="46"/>
        <end position="68"/>
    </location>
</feature>
<feature type="transmembrane region" description="Helical" evidence="2">
    <location>
        <begin position="158"/>
        <end position="178"/>
    </location>
</feature>
<keyword evidence="2" id="KW-0472">Membrane</keyword>
<accession>A0A940MBY4</accession>
<dbReference type="RefSeq" id="WP_209338620.1">
    <property type="nucleotide sequence ID" value="NZ_JAGIQL010000011.1"/>
</dbReference>
<dbReference type="GO" id="GO:0015360">
    <property type="term" value="F:acetate:proton symporter activity"/>
    <property type="evidence" value="ECO:0007669"/>
    <property type="project" value="TreeGrafter"/>
</dbReference>
<dbReference type="GO" id="GO:0071422">
    <property type="term" value="P:succinate transmembrane transport"/>
    <property type="evidence" value="ECO:0007669"/>
    <property type="project" value="TreeGrafter"/>
</dbReference>
<dbReference type="GO" id="GO:0005886">
    <property type="term" value="C:plasma membrane"/>
    <property type="evidence" value="ECO:0007669"/>
    <property type="project" value="TreeGrafter"/>
</dbReference>
<feature type="compositionally biased region" description="Basic and acidic residues" evidence="1">
    <location>
        <begin position="1"/>
        <end position="16"/>
    </location>
</feature>
<dbReference type="PANTHER" id="PTHR30178:SF3">
    <property type="entry name" value="SUCCINATE-ACETATE_PROTON SYMPORTER SATP"/>
    <property type="match status" value="1"/>
</dbReference>
<keyword evidence="4" id="KW-1185">Reference proteome</keyword>
<name>A0A940MBY4_9ACTN</name>
<gene>
    <name evidence="3" type="ORF">JFN87_04860</name>
</gene>